<protein>
    <submittedName>
        <fullName evidence="1">Uncharacterized protein</fullName>
    </submittedName>
</protein>
<comment type="caution">
    <text evidence="1">The sequence shown here is derived from an EMBL/GenBank/DDBJ whole genome shotgun (WGS) entry which is preliminary data.</text>
</comment>
<proteinExistence type="predicted"/>
<sequence>MTDHLLTICAHEYSRNSKIDDSAYELGIRHDFLGLAAEIVIRQHENDDISAMDALNIGYFTPKILILKYWLSFLVKFVVTNFH</sequence>
<evidence type="ECO:0000313" key="1">
    <source>
        <dbReference type="EMBL" id="KFZ37774.1"/>
    </source>
</evidence>
<name>A0A094JIB8_9GAMM</name>
<accession>A0A094JIB8</accession>
<keyword evidence="2" id="KW-1185">Reference proteome</keyword>
<dbReference type="AlphaFoldDB" id="A0A094JIB8"/>
<organism evidence="1 2">
    <name type="scientific">Shewanella mangrovi</name>
    <dbReference type="NCBI Taxonomy" id="1515746"/>
    <lineage>
        <taxon>Bacteria</taxon>
        <taxon>Pseudomonadati</taxon>
        <taxon>Pseudomonadota</taxon>
        <taxon>Gammaproteobacteria</taxon>
        <taxon>Alteromonadales</taxon>
        <taxon>Shewanellaceae</taxon>
        <taxon>Shewanella</taxon>
    </lineage>
</organism>
<reference evidence="1 2" key="1">
    <citation type="submission" date="2014-06" db="EMBL/GenBank/DDBJ databases">
        <title>Shewanella sp. YQH10.</title>
        <authorList>
            <person name="Liu Y."/>
            <person name="Zeng R."/>
        </authorList>
    </citation>
    <scope>NUCLEOTIDE SEQUENCE [LARGE SCALE GENOMIC DNA]</scope>
    <source>
        <strain evidence="1 2">YQH10</strain>
    </source>
</reference>
<dbReference type="EMBL" id="JPEO01000004">
    <property type="protein sequence ID" value="KFZ37774.1"/>
    <property type="molecule type" value="Genomic_DNA"/>
</dbReference>
<evidence type="ECO:0000313" key="2">
    <source>
        <dbReference type="Proteomes" id="UP000029264"/>
    </source>
</evidence>
<gene>
    <name evidence="1" type="ORF">HR45_07920</name>
</gene>
<dbReference type="Proteomes" id="UP000029264">
    <property type="component" value="Unassembled WGS sequence"/>
</dbReference>